<keyword evidence="1" id="KW-0472">Membrane</keyword>
<gene>
    <name evidence="2" type="ORF">S03H2_48646</name>
</gene>
<evidence type="ECO:0000256" key="1">
    <source>
        <dbReference type="SAM" id="Phobius"/>
    </source>
</evidence>
<evidence type="ECO:0000313" key="2">
    <source>
        <dbReference type="EMBL" id="GAH66035.1"/>
    </source>
</evidence>
<proteinExistence type="predicted"/>
<name>X1I9U6_9ZZZZ</name>
<comment type="caution">
    <text evidence="2">The sequence shown here is derived from an EMBL/GenBank/DDBJ whole genome shotgun (WGS) entry which is preliminary data.</text>
</comment>
<dbReference type="EMBL" id="BARU01030682">
    <property type="protein sequence ID" value="GAH66035.1"/>
    <property type="molecule type" value="Genomic_DNA"/>
</dbReference>
<organism evidence="2">
    <name type="scientific">marine sediment metagenome</name>
    <dbReference type="NCBI Taxonomy" id="412755"/>
    <lineage>
        <taxon>unclassified sequences</taxon>
        <taxon>metagenomes</taxon>
        <taxon>ecological metagenomes</taxon>
    </lineage>
</organism>
<accession>X1I9U6</accession>
<feature type="transmembrane region" description="Helical" evidence="1">
    <location>
        <begin position="12"/>
        <end position="34"/>
    </location>
</feature>
<keyword evidence="1" id="KW-1133">Transmembrane helix</keyword>
<feature type="non-terminal residue" evidence="2">
    <location>
        <position position="109"/>
    </location>
</feature>
<sequence>MEAYIIKLFQFIVFLIIQIPFIPLVIIGSIPMFYKEMKVSKKLGVSFTAGQAIQPRWIMHYFRTRDDEASVKFVKELPIESHYGFLGFMAAAIIANRICGYKPSLASVP</sequence>
<dbReference type="AlphaFoldDB" id="X1I9U6"/>
<protein>
    <submittedName>
        <fullName evidence="2">Uncharacterized protein</fullName>
    </submittedName>
</protein>
<reference evidence="2" key="1">
    <citation type="journal article" date="2014" name="Front. Microbiol.">
        <title>High frequency of phylogenetically diverse reductive dehalogenase-homologous genes in deep subseafloor sedimentary metagenomes.</title>
        <authorList>
            <person name="Kawai M."/>
            <person name="Futagami T."/>
            <person name="Toyoda A."/>
            <person name="Takaki Y."/>
            <person name="Nishi S."/>
            <person name="Hori S."/>
            <person name="Arai W."/>
            <person name="Tsubouchi T."/>
            <person name="Morono Y."/>
            <person name="Uchiyama I."/>
            <person name="Ito T."/>
            <person name="Fujiyama A."/>
            <person name="Inagaki F."/>
            <person name="Takami H."/>
        </authorList>
    </citation>
    <scope>NUCLEOTIDE SEQUENCE</scope>
    <source>
        <strain evidence="2">Expedition CK06-06</strain>
    </source>
</reference>
<keyword evidence="1" id="KW-0812">Transmembrane</keyword>